<dbReference type="EMBL" id="JAABOP010000001">
    <property type="protein sequence ID" value="NER09447.1"/>
    <property type="molecule type" value="Genomic_DNA"/>
</dbReference>
<evidence type="ECO:0000313" key="3">
    <source>
        <dbReference type="Proteomes" id="UP000468443"/>
    </source>
</evidence>
<dbReference type="SMART" id="SM01321">
    <property type="entry name" value="Y1_Tnp"/>
    <property type="match status" value="1"/>
</dbReference>
<proteinExistence type="predicted"/>
<dbReference type="InterPro" id="IPR036515">
    <property type="entry name" value="Transposase_17_sf"/>
</dbReference>
<protein>
    <submittedName>
        <fullName evidence="2">Transposase</fullName>
    </submittedName>
</protein>
<dbReference type="InterPro" id="IPR002686">
    <property type="entry name" value="Transposase_17"/>
</dbReference>
<evidence type="ECO:0000259" key="1">
    <source>
        <dbReference type="SMART" id="SM01321"/>
    </source>
</evidence>
<dbReference type="PANTHER" id="PTHR36966:SF1">
    <property type="entry name" value="REP-ASSOCIATED TYROSINE TRANSPOSASE"/>
    <property type="match status" value="1"/>
</dbReference>
<accession>A0A6P0U8H9</accession>
<name>A0A6P0U8H9_9FLAO</name>
<dbReference type="InterPro" id="IPR052715">
    <property type="entry name" value="RAYT_transposase"/>
</dbReference>
<dbReference type="NCBIfam" id="NF047646">
    <property type="entry name" value="REP_Tyr_transpos"/>
    <property type="match status" value="1"/>
</dbReference>
<dbReference type="Pfam" id="PF01797">
    <property type="entry name" value="Y1_Tnp"/>
    <property type="match status" value="1"/>
</dbReference>
<dbReference type="PANTHER" id="PTHR36966">
    <property type="entry name" value="REP-ASSOCIATED TYROSINE TRANSPOSASE"/>
    <property type="match status" value="1"/>
</dbReference>
<dbReference type="GO" id="GO:0004803">
    <property type="term" value="F:transposase activity"/>
    <property type="evidence" value="ECO:0007669"/>
    <property type="project" value="InterPro"/>
</dbReference>
<dbReference type="Gene3D" id="3.30.70.1290">
    <property type="entry name" value="Transposase IS200-like"/>
    <property type="match status" value="1"/>
</dbReference>
<dbReference type="RefSeq" id="WP_163691501.1">
    <property type="nucleotide sequence ID" value="NZ_FXTW01000001.1"/>
</dbReference>
<gene>
    <name evidence="2" type="ORF">GWK09_02875</name>
</gene>
<evidence type="ECO:0000313" key="2">
    <source>
        <dbReference type="EMBL" id="NER09447.1"/>
    </source>
</evidence>
<dbReference type="Proteomes" id="UP000468443">
    <property type="component" value="Unassembled WGS sequence"/>
</dbReference>
<dbReference type="AlphaFoldDB" id="A0A6P0U8H9"/>
<sequence>MSRNYKFHNPKAAYFVSFATVYWIDVFTRQPYFQILAEAITYCRKEKGMELFAYCFMPNHVHFIFRSFNGDPASLLRDFKKYTSKRIVTAIRENFRESRREWLLEMFGNAASKKKNVKNYQLWQHHNKPVELWSAKVIKQKLDYIHKNPIRSGFVVHPEEWKFSSARNLQGDHSVMEIDDIGFLG</sequence>
<dbReference type="GO" id="GO:0043565">
    <property type="term" value="F:sequence-specific DNA binding"/>
    <property type="evidence" value="ECO:0007669"/>
    <property type="project" value="TreeGrafter"/>
</dbReference>
<reference evidence="2 3" key="1">
    <citation type="submission" date="2020-01" db="EMBL/GenBank/DDBJ databases">
        <title>Muriicola jejuensis KCTC 22299.</title>
        <authorList>
            <person name="Wang G."/>
        </authorList>
    </citation>
    <scope>NUCLEOTIDE SEQUENCE [LARGE SCALE GENOMIC DNA]</scope>
    <source>
        <strain evidence="2 3">KCTC 22299</strain>
    </source>
</reference>
<organism evidence="2 3">
    <name type="scientific">Muriicola jejuensis</name>
    <dbReference type="NCBI Taxonomy" id="504488"/>
    <lineage>
        <taxon>Bacteria</taxon>
        <taxon>Pseudomonadati</taxon>
        <taxon>Bacteroidota</taxon>
        <taxon>Flavobacteriia</taxon>
        <taxon>Flavobacteriales</taxon>
        <taxon>Flavobacteriaceae</taxon>
        <taxon>Muriicola</taxon>
    </lineage>
</organism>
<dbReference type="SUPFAM" id="SSF143422">
    <property type="entry name" value="Transposase IS200-like"/>
    <property type="match status" value="1"/>
</dbReference>
<keyword evidence="3" id="KW-1185">Reference proteome</keyword>
<comment type="caution">
    <text evidence="2">The sequence shown here is derived from an EMBL/GenBank/DDBJ whole genome shotgun (WGS) entry which is preliminary data.</text>
</comment>
<dbReference type="GO" id="GO:0006313">
    <property type="term" value="P:DNA transposition"/>
    <property type="evidence" value="ECO:0007669"/>
    <property type="project" value="InterPro"/>
</dbReference>
<feature type="domain" description="Transposase IS200-like" evidence="1">
    <location>
        <begin position="9"/>
        <end position="124"/>
    </location>
</feature>